<keyword evidence="1" id="KW-0812">Transmembrane</keyword>
<evidence type="ECO:0000313" key="2">
    <source>
        <dbReference type="EMBL" id="OZI85071.1"/>
    </source>
</evidence>
<protein>
    <submittedName>
        <fullName evidence="2">Pilus assembly protein PilN</fullName>
    </submittedName>
</protein>
<gene>
    <name evidence="2" type="ORF">CFN58_20665</name>
</gene>
<dbReference type="InterPro" id="IPR007813">
    <property type="entry name" value="PilN"/>
</dbReference>
<organism evidence="2 3">
    <name type="scientific">Pseudomonas avellanae</name>
    <dbReference type="NCBI Taxonomy" id="46257"/>
    <lineage>
        <taxon>Bacteria</taxon>
        <taxon>Pseudomonadati</taxon>
        <taxon>Pseudomonadota</taxon>
        <taxon>Gammaproteobacteria</taxon>
        <taxon>Pseudomonadales</taxon>
        <taxon>Pseudomonadaceae</taxon>
        <taxon>Pseudomonas</taxon>
    </lineage>
</organism>
<dbReference type="EMBL" id="NKQU01000582">
    <property type="protein sequence ID" value="OZI85071.1"/>
    <property type="molecule type" value="Genomic_DNA"/>
</dbReference>
<dbReference type="GO" id="GO:0043107">
    <property type="term" value="P:type IV pilus-dependent motility"/>
    <property type="evidence" value="ECO:0007669"/>
    <property type="project" value="TreeGrafter"/>
</dbReference>
<feature type="transmembrane region" description="Helical" evidence="1">
    <location>
        <begin position="21"/>
        <end position="39"/>
    </location>
</feature>
<evidence type="ECO:0000256" key="1">
    <source>
        <dbReference type="SAM" id="Phobius"/>
    </source>
</evidence>
<dbReference type="Proteomes" id="UP000217163">
    <property type="component" value="Unassembled WGS sequence"/>
</dbReference>
<dbReference type="Pfam" id="PF05137">
    <property type="entry name" value="PilN"/>
    <property type="match status" value="1"/>
</dbReference>
<dbReference type="AlphaFoldDB" id="A0A261WFX8"/>
<dbReference type="PANTHER" id="PTHR40278">
    <property type="entry name" value="DNA UTILIZATION PROTEIN HOFN"/>
    <property type="match status" value="1"/>
</dbReference>
<dbReference type="PANTHER" id="PTHR40278:SF2">
    <property type="entry name" value="TYPE IV PILUS INNER MEMBRANE COMPONENT PILN"/>
    <property type="match status" value="1"/>
</dbReference>
<accession>A0A261WFX8</accession>
<evidence type="ECO:0000313" key="3">
    <source>
        <dbReference type="Proteomes" id="UP000217163"/>
    </source>
</evidence>
<comment type="caution">
    <text evidence="2">The sequence shown here is derived from an EMBL/GenBank/DDBJ whole genome shotgun (WGS) entry which is preliminary data.</text>
</comment>
<sequence>MARINLLPWREELREARKKRFLTALVGVLVVSVGILFLIDRYVSSAIEHQMARNAFLQTQIAQLDIRIKEISDLKARRKQLLERMKIIQDLQGNRPITGRVFDQLARTLPDGVYFSQVKMTSKLIAISGAAESNNRVSDLMRNLEASDWLEAPSLTEVKATTAGAVDQANVFQLTVRQTQPPVAAVAPAGATSVAPAPAPAPVAGAKHEYVRMAGRVAQG</sequence>
<keyword evidence="1" id="KW-1133">Transmembrane helix</keyword>
<name>A0A261WFX8_9PSED</name>
<dbReference type="GO" id="GO:0043683">
    <property type="term" value="P:type IV pilus assembly"/>
    <property type="evidence" value="ECO:0007669"/>
    <property type="project" value="TreeGrafter"/>
</dbReference>
<keyword evidence="1" id="KW-0472">Membrane</keyword>
<dbReference type="InterPro" id="IPR052534">
    <property type="entry name" value="Extracell_DNA_Util/SecSys_Comp"/>
</dbReference>
<reference evidence="3" key="1">
    <citation type="journal article" date="2016" name="Sci. Rep.">
        <title>Genome analysis of the kiwifruit canker pathogen Pseudomonas syringae pv. actinidiae biovar 5.</title>
        <authorList>
            <person name="Fujikawa T."/>
            <person name="Sawada H."/>
        </authorList>
    </citation>
    <scope>NUCLEOTIDE SEQUENCE [LARGE SCALE GENOMIC DNA]</scope>
    <source>
        <strain evidence="3">MAFF 212061</strain>
    </source>
</reference>
<proteinExistence type="predicted"/>